<feature type="compositionally biased region" description="Polar residues" evidence="1">
    <location>
        <begin position="17"/>
        <end position="30"/>
    </location>
</feature>
<dbReference type="GO" id="GO:0005634">
    <property type="term" value="C:nucleus"/>
    <property type="evidence" value="ECO:0007669"/>
    <property type="project" value="TreeGrafter"/>
</dbReference>
<dbReference type="Pfam" id="PF00069">
    <property type="entry name" value="Pkinase"/>
    <property type="match status" value="1"/>
</dbReference>
<feature type="compositionally biased region" description="Basic and acidic residues" evidence="1">
    <location>
        <begin position="31"/>
        <end position="42"/>
    </location>
</feature>
<evidence type="ECO:0000313" key="4">
    <source>
        <dbReference type="Proteomes" id="UP000816034"/>
    </source>
</evidence>
<dbReference type="InterPro" id="IPR011009">
    <property type="entry name" value="Kinase-like_dom_sf"/>
</dbReference>
<dbReference type="RefSeq" id="XP_044548379.1">
    <property type="nucleotide sequence ID" value="XM_044695013.1"/>
</dbReference>
<dbReference type="InterPro" id="IPR000719">
    <property type="entry name" value="Prot_kinase_dom"/>
</dbReference>
<feature type="domain" description="Protein kinase" evidence="2">
    <location>
        <begin position="15"/>
        <end position="359"/>
    </location>
</feature>
<sequence length="383" mass="44668">MPQKKRKDPPPKEEPKNNTILKKQHFSTIHNKTDSEAHEENKPTQNENFPVKKKSKRERFDLKEVPQTVLQNKIFLKDEDVSKNHSAQCIKLVLIGEEIYSFIPDEKFDAISRNDKKIQSGIIQLGTNMVCPVVLKKSSSEENWNTHYASKVMRTLYVETRGDLISLKGIPLHEQLGKNMALNEVKRMVCHILCQISFLEKQGFVHNDVKPENIVKYDEHYFQIDFEISKRFDYNKEEYQASKGKCTLDGVPLTSRSHSPGYRAPEREQHHLISPKSDMYSLGLVILKCFGLSFEKIHETKDRTIEHDIKHELKRICGTDSIFYEVVLNLLEYDPEKRTLPDGLLFLFTDAKTVVNYFFEANAFKKKYFPPKPFQQVCPQELF</sequence>
<protein>
    <recommendedName>
        <fullName evidence="2">Protein kinase domain-containing protein</fullName>
    </recommendedName>
</protein>
<dbReference type="GeneID" id="68097735"/>
<dbReference type="GO" id="GO:0005524">
    <property type="term" value="F:ATP binding"/>
    <property type="evidence" value="ECO:0007669"/>
    <property type="project" value="InterPro"/>
</dbReference>
<name>A0AA88KKK1_NAELO</name>
<reference evidence="3 4" key="1">
    <citation type="journal article" date="2018" name="BMC Genomics">
        <title>The genome of Naegleria lovaniensis, the basis for a comparative approach to unravel pathogenicity factors of the human pathogenic amoeba N. fowleri.</title>
        <authorList>
            <person name="Liechti N."/>
            <person name="Schurch N."/>
            <person name="Bruggmann R."/>
            <person name="Wittwer M."/>
        </authorList>
    </citation>
    <scope>NUCLEOTIDE SEQUENCE [LARGE SCALE GENOMIC DNA]</scope>
    <source>
        <strain evidence="3 4">ATCC 30569</strain>
    </source>
</reference>
<dbReference type="SUPFAM" id="SSF56112">
    <property type="entry name" value="Protein kinase-like (PK-like)"/>
    <property type="match status" value="1"/>
</dbReference>
<dbReference type="GO" id="GO:0005737">
    <property type="term" value="C:cytoplasm"/>
    <property type="evidence" value="ECO:0007669"/>
    <property type="project" value="TreeGrafter"/>
</dbReference>
<proteinExistence type="predicted"/>
<dbReference type="Gene3D" id="1.10.510.10">
    <property type="entry name" value="Transferase(Phosphotransferase) domain 1"/>
    <property type="match status" value="1"/>
</dbReference>
<evidence type="ECO:0000259" key="2">
    <source>
        <dbReference type="PROSITE" id="PS50011"/>
    </source>
</evidence>
<dbReference type="EMBL" id="PYSW02000023">
    <property type="protein sequence ID" value="KAG2382700.1"/>
    <property type="molecule type" value="Genomic_DNA"/>
</dbReference>
<dbReference type="SMART" id="SM00220">
    <property type="entry name" value="S_TKc"/>
    <property type="match status" value="1"/>
</dbReference>
<accession>A0AA88KKK1</accession>
<keyword evidence="4" id="KW-1185">Reference proteome</keyword>
<dbReference type="GO" id="GO:0004674">
    <property type="term" value="F:protein serine/threonine kinase activity"/>
    <property type="evidence" value="ECO:0007669"/>
    <property type="project" value="TreeGrafter"/>
</dbReference>
<dbReference type="PANTHER" id="PTHR44167:SF24">
    <property type="entry name" value="SERINE_THREONINE-PROTEIN KINASE CHK2"/>
    <property type="match status" value="1"/>
</dbReference>
<dbReference type="Proteomes" id="UP000816034">
    <property type="component" value="Unassembled WGS sequence"/>
</dbReference>
<comment type="caution">
    <text evidence="3">The sequence shown here is derived from an EMBL/GenBank/DDBJ whole genome shotgun (WGS) entry which is preliminary data.</text>
</comment>
<feature type="region of interest" description="Disordered" evidence="1">
    <location>
        <begin position="1"/>
        <end position="58"/>
    </location>
</feature>
<evidence type="ECO:0000256" key="1">
    <source>
        <dbReference type="SAM" id="MobiDB-lite"/>
    </source>
</evidence>
<evidence type="ECO:0000313" key="3">
    <source>
        <dbReference type="EMBL" id="KAG2382700.1"/>
    </source>
</evidence>
<dbReference type="GO" id="GO:0044773">
    <property type="term" value="P:mitotic DNA damage checkpoint signaling"/>
    <property type="evidence" value="ECO:0007669"/>
    <property type="project" value="TreeGrafter"/>
</dbReference>
<dbReference type="AlphaFoldDB" id="A0AA88KKK1"/>
<gene>
    <name evidence="3" type="ORF">C9374_005280</name>
</gene>
<organism evidence="3 4">
    <name type="scientific">Naegleria lovaniensis</name>
    <name type="common">Amoeba</name>
    <dbReference type="NCBI Taxonomy" id="51637"/>
    <lineage>
        <taxon>Eukaryota</taxon>
        <taxon>Discoba</taxon>
        <taxon>Heterolobosea</taxon>
        <taxon>Tetramitia</taxon>
        <taxon>Eutetramitia</taxon>
        <taxon>Vahlkampfiidae</taxon>
        <taxon>Naegleria</taxon>
    </lineage>
</organism>
<dbReference type="PROSITE" id="PS50011">
    <property type="entry name" value="PROTEIN_KINASE_DOM"/>
    <property type="match status" value="1"/>
</dbReference>
<dbReference type="PANTHER" id="PTHR44167">
    <property type="entry name" value="OVARIAN-SPECIFIC SERINE/THREONINE-PROTEIN KINASE LOK-RELATED"/>
    <property type="match status" value="1"/>
</dbReference>